<dbReference type="InterPro" id="IPR027266">
    <property type="entry name" value="TrmE/GcvT-like"/>
</dbReference>
<keyword evidence="2" id="KW-1185">Reference proteome</keyword>
<dbReference type="Proteomes" id="UP000032564">
    <property type="component" value="Unassembled WGS sequence"/>
</dbReference>
<evidence type="ECO:0000313" key="2">
    <source>
        <dbReference type="Proteomes" id="UP000032564"/>
    </source>
</evidence>
<gene>
    <name evidence="1" type="ORF">RP75_14410</name>
</gene>
<comment type="caution">
    <text evidence="1">The sequence shown here is derived from an EMBL/GenBank/DDBJ whole genome shotgun (WGS) entry which is preliminary data.</text>
</comment>
<reference evidence="1 2" key="1">
    <citation type="submission" date="2014-12" db="EMBL/GenBank/DDBJ databases">
        <authorList>
            <person name="Kuzmanovic N."/>
            <person name="Pulawska J."/>
            <person name="Obradovic A."/>
        </authorList>
    </citation>
    <scope>NUCLEOTIDE SEQUENCE [LARGE SCALE GENOMIC DNA]</scope>
    <source>
        <strain evidence="1 2">KFB 330</strain>
    </source>
</reference>
<accession>A0ABR5D743</accession>
<name>A0ABR5D743_9HYPH</name>
<sequence>MPDLKPTTALGAQTSRRARHGMLRLEENSGLALASLSLRRNGKEPSPFDLILPGPGKWVQHGPISALWTGQGQWLIEAVDRAETDFVVELAELCPSCSVTEQTDGFVAFEVYSDAGAAPIAALMQKLVNLDPSTFGQGSATRTGMEHMSVFVIRRAPERLAILGMRSAAETLWHVIETAIRRQVELSSATT</sequence>
<dbReference type="RefSeq" id="WP_045019544.1">
    <property type="nucleotide sequence ID" value="NZ_CP166105.1"/>
</dbReference>
<dbReference type="EMBL" id="JWIT01000008">
    <property type="protein sequence ID" value="KJF72759.1"/>
    <property type="molecule type" value="Genomic_DNA"/>
</dbReference>
<evidence type="ECO:0000313" key="1">
    <source>
        <dbReference type="EMBL" id="KJF72759.1"/>
    </source>
</evidence>
<dbReference type="Gene3D" id="3.30.1360.120">
    <property type="entry name" value="Probable tRNA modification gtpase trme, domain 1"/>
    <property type="match status" value="1"/>
</dbReference>
<organism evidence="1 2">
    <name type="scientific">Agrobacterium arsenijevicii</name>
    <dbReference type="NCBI Taxonomy" id="1585697"/>
    <lineage>
        <taxon>Bacteria</taxon>
        <taxon>Pseudomonadati</taxon>
        <taxon>Pseudomonadota</taxon>
        <taxon>Alphaproteobacteria</taxon>
        <taxon>Hyphomicrobiales</taxon>
        <taxon>Rhizobiaceae</taxon>
        <taxon>Rhizobium/Agrobacterium group</taxon>
        <taxon>Agrobacterium</taxon>
    </lineage>
</organism>
<protein>
    <submittedName>
        <fullName evidence="1">Sarcosine oxidase subunit gamma</fullName>
    </submittedName>
</protein>
<proteinExistence type="predicted"/>